<dbReference type="InterPro" id="IPR007789">
    <property type="entry name" value="DUF688"/>
</dbReference>
<proteinExistence type="predicted"/>
<sequence>MLWKNIMEDKKLNLNQPFLSVRNKTGNSFPIIPQLPPFKSELKSGPVRNPGSVPFLWENAPGQPKEETKLQPNKLPISPKIPLGLYTKAINDDESANKFEELETSVSGNSDEAYVDALDTLSRTESVFLNCSMSGLSNDLEKKPFGNLDPQTRKFMMDRFLPAAKEVVQEQKQVKKMVNRDKPFLRYGPSFAKRYSNYQANEEEEESDDEYDEHGTFPAVCGLLPRFCLNPVLSMSVRTRVPMSPAGSYSKTENESKSDISEVQSVDKNRKAEQEEIKISSRNTALLEEKVFLGNSEETKHDRNKGIKTFQEFLADKGSSDEFDSGGLVFDRTVYNDTVRKVESPKSSFCSPKQDTKGDHDITIKRMEVIESSLEDLKKFDTVIGETKFGGLNIVSSMDKSNKKRGLEIRNAYKQNQEFDLVSTKAESHKKFSEFPVPPPLPKSPSDSWLCRTLPSISTKNLPRHSFQGASTNPHDQVTKDFKWEAIVKSTNVKRYSEEMLTTIPEA</sequence>
<organism evidence="2 3">
    <name type="scientific">Penstemon smallii</name>
    <dbReference type="NCBI Taxonomy" id="265156"/>
    <lineage>
        <taxon>Eukaryota</taxon>
        <taxon>Viridiplantae</taxon>
        <taxon>Streptophyta</taxon>
        <taxon>Embryophyta</taxon>
        <taxon>Tracheophyta</taxon>
        <taxon>Spermatophyta</taxon>
        <taxon>Magnoliopsida</taxon>
        <taxon>eudicotyledons</taxon>
        <taxon>Gunneridae</taxon>
        <taxon>Pentapetalae</taxon>
        <taxon>asterids</taxon>
        <taxon>lamiids</taxon>
        <taxon>Lamiales</taxon>
        <taxon>Plantaginaceae</taxon>
        <taxon>Cheloneae</taxon>
        <taxon>Penstemon</taxon>
    </lineage>
</organism>
<accession>A0ABD3SAG5</accession>
<evidence type="ECO:0000313" key="3">
    <source>
        <dbReference type="Proteomes" id="UP001634393"/>
    </source>
</evidence>
<feature type="compositionally biased region" description="Basic and acidic residues" evidence="1">
    <location>
        <begin position="252"/>
        <end position="269"/>
    </location>
</feature>
<reference evidence="2 3" key="1">
    <citation type="submission" date="2024-12" db="EMBL/GenBank/DDBJ databases">
        <title>The unique morphological basis and parallel evolutionary history of personate flowers in Penstemon.</title>
        <authorList>
            <person name="Depatie T.H."/>
            <person name="Wessinger C.A."/>
        </authorList>
    </citation>
    <scope>NUCLEOTIDE SEQUENCE [LARGE SCALE GENOMIC DNA]</scope>
    <source>
        <strain evidence="2">WTNN_2</strain>
        <tissue evidence="2">Leaf</tissue>
    </source>
</reference>
<dbReference type="Proteomes" id="UP001634393">
    <property type="component" value="Unassembled WGS sequence"/>
</dbReference>
<evidence type="ECO:0000313" key="2">
    <source>
        <dbReference type="EMBL" id="KAL3821411.1"/>
    </source>
</evidence>
<dbReference type="AlphaFoldDB" id="A0ABD3SAG5"/>
<dbReference type="EMBL" id="JBJXBP010000007">
    <property type="protein sequence ID" value="KAL3821411.1"/>
    <property type="molecule type" value="Genomic_DNA"/>
</dbReference>
<feature type="region of interest" description="Disordered" evidence="1">
    <location>
        <begin position="243"/>
        <end position="269"/>
    </location>
</feature>
<gene>
    <name evidence="2" type="ORF">ACJIZ3_007316</name>
</gene>
<dbReference type="PANTHER" id="PTHR33671:SF2">
    <property type="entry name" value="N-METHYLTRANSFERASE, PUTATIVE (DUF688)-RELATED"/>
    <property type="match status" value="1"/>
</dbReference>
<name>A0ABD3SAG5_9LAMI</name>
<protein>
    <submittedName>
        <fullName evidence="2">Uncharacterized protein</fullName>
    </submittedName>
</protein>
<dbReference type="PANTHER" id="PTHR33671">
    <property type="entry name" value="N-METHYLTRANSFERASE, PUTATIVE (DUF688)-RELATED"/>
    <property type="match status" value="1"/>
</dbReference>
<comment type="caution">
    <text evidence="2">The sequence shown here is derived from an EMBL/GenBank/DDBJ whole genome shotgun (WGS) entry which is preliminary data.</text>
</comment>
<evidence type="ECO:0000256" key="1">
    <source>
        <dbReference type="SAM" id="MobiDB-lite"/>
    </source>
</evidence>
<keyword evidence="3" id="KW-1185">Reference proteome</keyword>
<dbReference type="Pfam" id="PF05097">
    <property type="entry name" value="DUF688"/>
    <property type="match status" value="1"/>
</dbReference>